<evidence type="ECO:0000313" key="4">
    <source>
        <dbReference type="Proteomes" id="UP000539146"/>
    </source>
</evidence>
<comment type="caution">
    <text evidence="3">The sequence shown here is derived from an EMBL/GenBank/DDBJ whole genome shotgun (WGS) entry which is preliminary data.</text>
</comment>
<sequence length="375" mass="40658">MGAESDALRRARARRAGGVMQDFDGGRLSLARRLRRLTRTSLAGSADVSAAAITQFERNQSRPTTAVAAQLALNLGLPIAFFQRGAEIPRIPTEAAHFRSLRSTPAISRERALAFAELGAAVVNVLEDYVDFPELRVPTHLVDSAVTVDQIASIAASTRAALGVPRGPIAHMIRTLEAAGVVVLTMPPESDVREVDAFSTDIGRRPLVLLSPFKDDKARSRFDAAHELGHLVMHPDVEPGSKIVEDQAHTFASQFLAPDNDLLPDLPEKADWEALLAAKRKWKISLRALIFRAHRLGLWSDATYLRANKRLSAEGLPERGPLGPREQPVAVGRAVAMLEEAGFGVDRLAAASQLPESIFRDVVLAGSEHRPVVSL</sequence>
<dbReference type="PANTHER" id="PTHR43236">
    <property type="entry name" value="ANTITOXIN HIGA1"/>
    <property type="match status" value="1"/>
</dbReference>
<organism evidence="3 4">
    <name type="scientific">Curtobacterium citreum</name>
    <dbReference type="NCBI Taxonomy" id="2036"/>
    <lineage>
        <taxon>Bacteria</taxon>
        <taxon>Bacillati</taxon>
        <taxon>Actinomycetota</taxon>
        <taxon>Actinomycetes</taxon>
        <taxon>Micrococcales</taxon>
        <taxon>Microbacteriaceae</taxon>
        <taxon>Curtobacterium</taxon>
    </lineage>
</organism>
<proteinExistence type="inferred from homology"/>
<evidence type="ECO:0000313" key="3">
    <source>
        <dbReference type="EMBL" id="NUU29565.1"/>
    </source>
</evidence>
<dbReference type="Pfam" id="PF01381">
    <property type="entry name" value="HTH_3"/>
    <property type="match status" value="1"/>
</dbReference>
<dbReference type="InterPro" id="IPR052345">
    <property type="entry name" value="Rad_response_metalloprotease"/>
</dbReference>
<dbReference type="SMART" id="SM00530">
    <property type="entry name" value="HTH_XRE"/>
    <property type="match status" value="1"/>
</dbReference>
<evidence type="ECO:0000256" key="1">
    <source>
        <dbReference type="ARBA" id="ARBA00007227"/>
    </source>
</evidence>
<dbReference type="InterPro" id="IPR001387">
    <property type="entry name" value="Cro/C1-type_HTH"/>
</dbReference>
<dbReference type="PANTHER" id="PTHR43236:SF1">
    <property type="entry name" value="BLL7220 PROTEIN"/>
    <property type="match status" value="1"/>
</dbReference>
<dbReference type="Pfam" id="PF06114">
    <property type="entry name" value="Peptidase_M78"/>
    <property type="match status" value="1"/>
</dbReference>
<dbReference type="InterPro" id="IPR010359">
    <property type="entry name" value="IrrE_HExxH"/>
</dbReference>
<feature type="domain" description="HTH cro/C1-type" evidence="2">
    <location>
        <begin position="28"/>
        <end position="82"/>
    </location>
</feature>
<dbReference type="GO" id="GO:0003677">
    <property type="term" value="F:DNA binding"/>
    <property type="evidence" value="ECO:0007669"/>
    <property type="project" value="InterPro"/>
</dbReference>
<dbReference type="InterPro" id="IPR010982">
    <property type="entry name" value="Lambda_DNA-bd_dom_sf"/>
</dbReference>
<gene>
    <name evidence="3" type="ORF">HP467_15850</name>
</gene>
<comment type="similarity">
    <text evidence="1">Belongs to the short-chain fatty acyl-CoA assimilation regulator (ScfR) family.</text>
</comment>
<name>A0A850DYT9_9MICO</name>
<protein>
    <submittedName>
        <fullName evidence="3">ImmA/IrrE family metallo-endopeptidase</fullName>
    </submittedName>
</protein>
<dbReference type="PROSITE" id="PS50943">
    <property type="entry name" value="HTH_CROC1"/>
    <property type="match status" value="1"/>
</dbReference>
<reference evidence="3 4" key="1">
    <citation type="submission" date="2020-05" db="EMBL/GenBank/DDBJ databases">
        <title>Genome Sequencing of Type Strains.</title>
        <authorList>
            <person name="Lemaire J.F."/>
            <person name="Inderbitzin P."/>
            <person name="Gregorio O.A."/>
            <person name="Collins S.B."/>
            <person name="Wespe N."/>
            <person name="Knight-Connoni V."/>
        </authorList>
    </citation>
    <scope>NUCLEOTIDE SEQUENCE [LARGE SCALE GENOMIC DNA]</scope>
    <source>
        <strain evidence="3 4">DSM 20512</strain>
    </source>
</reference>
<evidence type="ECO:0000259" key="2">
    <source>
        <dbReference type="PROSITE" id="PS50943"/>
    </source>
</evidence>
<dbReference type="AlphaFoldDB" id="A0A850DYT9"/>
<dbReference type="Proteomes" id="UP000539146">
    <property type="component" value="Unassembled WGS sequence"/>
</dbReference>
<accession>A0A850DYT9</accession>
<dbReference type="Gene3D" id="1.10.260.40">
    <property type="entry name" value="lambda repressor-like DNA-binding domains"/>
    <property type="match status" value="1"/>
</dbReference>
<dbReference type="EMBL" id="JABMCG010000126">
    <property type="protein sequence ID" value="NUU29565.1"/>
    <property type="molecule type" value="Genomic_DNA"/>
</dbReference>
<dbReference type="SUPFAM" id="SSF47413">
    <property type="entry name" value="lambda repressor-like DNA-binding domains"/>
    <property type="match status" value="1"/>
</dbReference>